<dbReference type="AlphaFoldDB" id="A0AAV7L9Y2"/>
<keyword evidence="7" id="KW-0446">Lipid-binding</keyword>
<evidence type="ECO:0000256" key="6">
    <source>
        <dbReference type="ARBA" id="ARBA00022729"/>
    </source>
</evidence>
<reference evidence="13" key="1">
    <citation type="journal article" date="2022" name="bioRxiv">
        <title>Sequencing and chromosome-scale assembly of the giantPleurodeles waltlgenome.</title>
        <authorList>
            <person name="Brown T."/>
            <person name="Elewa A."/>
            <person name="Iarovenko S."/>
            <person name="Subramanian E."/>
            <person name="Araus A.J."/>
            <person name="Petzold A."/>
            <person name="Susuki M."/>
            <person name="Suzuki K.-i.T."/>
            <person name="Hayashi T."/>
            <person name="Toyoda A."/>
            <person name="Oliveira C."/>
            <person name="Osipova E."/>
            <person name="Leigh N.D."/>
            <person name="Simon A."/>
            <person name="Yun M.H."/>
        </authorList>
    </citation>
    <scope>NUCLEOTIDE SEQUENCE</scope>
    <source>
        <strain evidence="13">20211129_DDA</strain>
        <tissue evidence="13">Liver</tissue>
    </source>
</reference>
<evidence type="ECO:0000313" key="13">
    <source>
        <dbReference type="EMBL" id="KAJ1087802.1"/>
    </source>
</evidence>
<dbReference type="GO" id="GO:0006629">
    <property type="term" value="P:lipid metabolic process"/>
    <property type="evidence" value="ECO:0007669"/>
    <property type="project" value="TreeGrafter"/>
</dbReference>
<dbReference type="InterPro" id="IPR003057">
    <property type="entry name" value="Invtbrt_color"/>
</dbReference>
<dbReference type="SUPFAM" id="SSF50814">
    <property type="entry name" value="Lipocalins"/>
    <property type="match status" value="1"/>
</dbReference>
<gene>
    <name evidence="13" type="ORF">NDU88_000965</name>
</gene>
<feature type="chain" id="PRO_5043115432" description="Apolipoprotein D" evidence="11">
    <location>
        <begin position="17"/>
        <end position="192"/>
    </location>
</feature>
<feature type="domain" description="Lipocalin/cytosolic fatty-acid binding" evidence="12">
    <location>
        <begin position="40"/>
        <end position="183"/>
    </location>
</feature>
<dbReference type="InterPro" id="IPR022271">
    <property type="entry name" value="Lipocalin_ApoD"/>
</dbReference>
<protein>
    <recommendedName>
        <fullName evidence="3">Apolipoprotein D</fullName>
    </recommendedName>
</protein>
<evidence type="ECO:0000256" key="11">
    <source>
        <dbReference type="PIRNR" id="PIRNR036893"/>
    </source>
</evidence>
<evidence type="ECO:0000256" key="1">
    <source>
        <dbReference type="ARBA" id="ARBA00004613"/>
    </source>
</evidence>
<dbReference type="PROSITE" id="PS00213">
    <property type="entry name" value="LIPOCALIN"/>
    <property type="match status" value="1"/>
</dbReference>
<dbReference type="GO" id="GO:0005737">
    <property type="term" value="C:cytoplasm"/>
    <property type="evidence" value="ECO:0007669"/>
    <property type="project" value="TreeGrafter"/>
</dbReference>
<dbReference type="InterPro" id="IPR000566">
    <property type="entry name" value="Lipocln_cytosolic_FA-bd_dom"/>
</dbReference>
<evidence type="ECO:0000256" key="3">
    <source>
        <dbReference type="ARBA" id="ARBA00019890"/>
    </source>
</evidence>
<keyword evidence="6 11" id="KW-0732">Signal</keyword>
<keyword evidence="5" id="KW-0964">Secreted</keyword>
<dbReference type="PIRSF" id="PIRSF036893">
    <property type="entry name" value="Lipocalin_ApoD"/>
    <property type="match status" value="1"/>
</dbReference>
<sequence>MLELFVVLLILSSAEGGGLFDFERLIYGNCTEPPVQENFNINKFLGKWYEIEKTPEMSLERRCNQATYSFNSEGKITVLYQDILSNGRQRNFQCDAYWTKGSDPAKMKMKIKYYWLLHSAPLWVLSTDYEHYALIYSCYQLFYWHVDYTWILSRERQLDQGTVTKLKEILTSNGIDTAKMISSDQSMCPEDF</sequence>
<dbReference type="Proteomes" id="UP001066276">
    <property type="component" value="Chromosome 11"/>
</dbReference>
<comment type="caution">
    <text evidence="13">The sequence shown here is derived from an EMBL/GenBank/DDBJ whole genome shotgun (WGS) entry which is preliminary data.</text>
</comment>
<evidence type="ECO:0000256" key="8">
    <source>
        <dbReference type="ARBA" id="ARBA00023157"/>
    </source>
</evidence>
<dbReference type="PANTHER" id="PTHR10612:SF34">
    <property type="entry name" value="APOLIPOPROTEIN D"/>
    <property type="match status" value="1"/>
</dbReference>
<keyword evidence="4" id="KW-0813">Transport</keyword>
<evidence type="ECO:0000256" key="2">
    <source>
        <dbReference type="ARBA" id="ARBA00006889"/>
    </source>
</evidence>
<evidence type="ECO:0000256" key="5">
    <source>
        <dbReference type="ARBA" id="ARBA00022525"/>
    </source>
</evidence>
<evidence type="ECO:0000256" key="10">
    <source>
        <dbReference type="ARBA" id="ARBA00023283"/>
    </source>
</evidence>
<accession>A0AAV7L9Y2</accession>
<comment type="subcellular location">
    <subcellularLocation>
        <location evidence="1">Secreted</location>
    </subcellularLocation>
</comment>
<dbReference type="FunFam" id="2.40.128.20:FF:000003">
    <property type="entry name" value="Apolipoprotein D"/>
    <property type="match status" value="1"/>
</dbReference>
<dbReference type="InterPro" id="IPR012674">
    <property type="entry name" value="Calycin"/>
</dbReference>
<keyword evidence="14" id="KW-1185">Reference proteome</keyword>
<dbReference type="GO" id="GO:0000302">
    <property type="term" value="P:response to reactive oxygen species"/>
    <property type="evidence" value="ECO:0007669"/>
    <property type="project" value="TreeGrafter"/>
</dbReference>
<dbReference type="GO" id="GO:0031409">
    <property type="term" value="F:pigment binding"/>
    <property type="evidence" value="ECO:0007669"/>
    <property type="project" value="InterPro"/>
</dbReference>
<evidence type="ECO:0000256" key="9">
    <source>
        <dbReference type="ARBA" id="ARBA00023180"/>
    </source>
</evidence>
<feature type="signal peptide" evidence="11">
    <location>
        <begin position="1"/>
        <end position="16"/>
    </location>
</feature>
<proteinExistence type="inferred from homology"/>
<comment type="similarity">
    <text evidence="2 11">Belongs to the calycin superfamily. Lipocalin family.</text>
</comment>
<dbReference type="InterPro" id="IPR022272">
    <property type="entry name" value="Lipocalin_CS"/>
</dbReference>
<keyword evidence="10" id="KW-0873">Pyrrolidone carboxylic acid</keyword>
<evidence type="ECO:0000256" key="4">
    <source>
        <dbReference type="ARBA" id="ARBA00022448"/>
    </source>
</evidence>
<dbReference type="GO" id="GO:0005576">
    <property type="term" value="C:extracellular region"/>
    <property type="evidence" value="ECO:0007669"/>
    <property type="project" value="UniProtKB-SubCell"/>
</dbReference>
<dbReference type="PANTHER" id="PTHR10612">
    <property type="entry name" value="APOLIPOPROTEIN D"/>
    <property type="match status" value="1"/>
</dbReference>
<dbReference type="GO" id="GO:0008289">
    <property type="term" value="F:lipid binding"/>
    <property type="evidence" value="ECO:0007669"/>
    <property type="project" value="UniProtKB-KW"/>
</dbReference>
<dbReference type="Pfam" id="PF08212">
    <property type="entry name" value="Lipocalin_2"/>
    <property type="match status" value="1"/>
</dbReference>
<keyword evidence="9" id="KW-0325">Glycoprotein</keyword>
<evidence type="ECO:0000259" key="12">
    <source>
        <dbReference type="Pfam" id="PF08212"/>
    </source>
</evidence>
<name>A0AAV7L9Y2_PLEWA</name>
<dbReference type="EMBL" id="JANPWB010000015">
    <property type="protein sequence ID" value="KAJ1087802.1"/>
    <property type="molecule type" value="Genomic_DNA"/>
</dbReference>
<dbReference type="PRINTS" id="PR00179">
    <property type="entry name" value="LIPOCALIN"/>
</dbReference>
<dbReference type="PRINTS" id="PR01273">
    <property type="entry name" value="INVTBRTCOLOR"/>
</dbReference>
<organism evidence="13 14">
    <name type="scientific">Pleurodeles waltl</name>
    <name type="common">Iberian ribbed newt</name>
    <dbReference type="NCBI Taxonomy" id="8319"/>
    <lineage>
        <taxon>Eukaryota</taxon>
        <taxon>Metazoa</taxon>
        <taxon>Chordata</taxon>
        <taxon>Craniata</taxon>
        <taxon>Vertebrata</taxon>
        <taxon>Euteleostomi</taxon>
        <taxon>Amphibia</taxon>
        <taxon>Batrachia</taxon>
        <taxon>Caudata</taxon>
        <taxon>Salamandroidea</taxon>
        <taxon>Salamandridae</taxon>
        <taxon>Pleurodelinae</taxon>
        <taxon>Pleurodeles</taxon>
    </lineage>
</organism>
<evidence type="ECO:0000313" key="14">
    <source>
        <dbReference type="Proteomes" id="UP001066276"/>
    </source>
</evidence>
<keyword evidence="8" id="KW-1015">Disulfide bond</keyword>
<evidence type="ECO:0000256" key="7">
    <source>
        <dbReference type="ARBA" id="ARBA00023121"/>
    </source>
</evidence>
<dbReference type="Gene3D" id="2.40.128.20">
    <property type="match status" value="1"/>
</dbReference>